<dbReference type="EMBL" id="LS483250">
    <property type="protein sequence ID" value="SQD79356.1"/>
    <property type="molecule type" value="Genomic_DNA"/>
</dbReference>
<dbReference type="AlphaFoldDB" id="A0A330LT50"/>
<accession>A0A330LT50</accession>
<sequence length="80" mass="8526">MDGKLDVEQGKSGTNTVISSLLKTAGGMTGISAVLQQSKFESLLLSVQLAEDDDLNEVDLLSRILGIEPLISEQEHGNKV</sequence>
<proteinExistence type="predicted"/>
<evidence type="ECO:0000313" key="2">
    <source>
        <dbReference type="Proteomes" id="UP000250163"/>
    </source>
</evidence>
<protein>
    <submittedName>
        <fullName evidence="1">Uncharacterized protein</fullName>
    </submittedName>
</protein>
<name>A0A330LT50_9GAMM</name>
<reference evidence="2" key="1">
    <citation type="submission" date="2018-05" db="EMBL/GenBank/DDBJ databases">
        <authorList>
            <person name="Cea G.-C."/>
            <person name="William W."/>
        </authorList>
    </citation>
    <scope>NUCLEOTIDE SEQUENCE [LARGE SCALE GENOMIC DNA]</scope>
    <source>
        <strain evidence="2">DB21MT 5</strain>
    </source>
</reference>
<evidence type="ECO:0000313" key="1">
    <source>
        <dbReference type="EMBL" id="SQD79356.1"/>
    </source>
</evidence>
<dbReference type="Proteomes" id="UP000250163">
    <property type="component" value="Chromosome MORIYA"/>
</dbReference>
<keyword evidence="2" id="KW-1185">Reference proteome</keyword>
<dbReference type="OrthoDB" id="6401070at2"/>
<dbReference type="RefSeq" id="WP_112716006.1">
    <property type="nucleotide sequence ID" value="NZ_LS483250.1"/>
</dbReference>
<gene>
    <name evidence="1" type="ORF">MORIYA_2893</name>
</gene>
<organism evidence="1 2">
    <name type="scientific">Moritella yayanosii</name>
    <dbReference type="NCBI Taxonomy" id="69539"/>
    <lineage>
        <taxon>Bacteria</taxon>
        <taxon>Pseudomonadati</taxon>
        <taxon>Pseudomonadota</taxon>
        <taxon>Gammaproteobacteria</taxon>
        <taxon>Alteromonadales</taxon>
        <taxon>Moritellaceae</taxon>
        <taxon>Moritella</taxon>
    </lineage>
</organism>
<dbReference type="KEGG" id="mya:MORIYA_2893"/>